<evidence type="ECO:0000256" key="3">
    <source>
        <dbReference type="ARBA" id="ARBA00023125"/>
    </source>
</evidence>
<evidence type="ECO:0000313" key="6">
    <source>
        <dbReference type="EMBL" id="PQJ62419.1"/>
    </source>
</evidence>
<evidence type="ECO:0000259" key="5">
    <source>
        <dbReference type="PROSITE" id="PS51898"/>
    </source>
</evidence>
<dbReference type="PANTHER" id="PTHR30349">
    <property type="entry name" value="PHAGE INTEGRASE-RELATED"/>
    <property type="match status" value="1"/>
</dbReference>
<dbReference type="GO" id="GO:0006310">
    <property type="term" value="P:DNA recombination"/>
    <property type="evidence" value="ECO:0007669"/>
    <property type="project" value="UniProtKB-KW"/>
</dbReference>
<dbReference type="InterPro" id="IPR011010">
    <property type="entry name" value="DNA_brk_join_enz"/>
</dbReference>
<evidence type="ECO:0000256" key="2">
    <source>
        <dbReference type="ARBA" id="ARBA00022908"/>
    </source>
</evidence>
<dbReference type="InterPro" id="IPR050090">
    <property type="entry name" value="Tyrosine_recombinase_XerCD"/>
</dbReference>
<comment type="similarity">
    <text evidence="1">Belongs to the 'phage' integrase family.</text>
</comment>
<dbReference type="Pfam" id="PF00589">
    <property type="entry name" value="Phage_integrase"/>
    <property type="match status" value="1"/>
</dbReference>
<evidence type="ECO:0000256" key="1">
    <source>
        <dbReference type="ARBA" id="ARBA00008857"/>
    </source>
</evidence>
<protein>
    <submittedName>
        <fullName evidence="6">Integrase</fullName>
    </submittedName>
</protein>
<dbReference type="RefSeq" id="WP_105062229.1">
    <property type="nucleotide sequence ID" value="NZ_MSCJ01000003.1"/>
</dbReference>
<proteinExistence type="inferred from homology"/>
<accession>A0A2S7VJY9</accession>
<dbReference type="GO" id="GO:0015074">
    <property type="term" value="P:DNA integration"/>
    <property type="evidence" value="ECO:0007669"/>
    <property type="project" value="UniProtKB-KW"/>
</dbReference>
<evidence type="ECO:0000256" key="4">
    <source>
        <dbReference type="ARBA" id="ARBA00023172"/>
    </source>
</evidence>
<reference evidence="6 7" key="1">
    <citation type="submission" date="2016-12" db="EMBL/GenBank/DDBJ databases">
        <title>Diversity of luminous bacteria.</title>
        <authorList>
            <person name="Yoshizawa S."/>
            <person name="Kogure K."/>
        </authorList>
    </citation>
    <scope>NUCLEOTIDE SEQUENCE [LARGE SCALE GENOMIC DNA]</scope>
    <source>
        <strain evidence="6 7">LC1-200</strain>
    </source>
</reference>
<keyword evidence="3" id="KW-0238">DNA-binding</keyword>
<keyword evidence="2" id="KW-0229">DNA integration</keyword>
<dbReference type="PROSITE" id="PS51898">
    <property type="entry name" value="TYR_RECOMBINASE"/>
    <property type="match status" value="1"/>
</dbReference>
<evidence type="ECO:0000313" key="7">
    <source>
        <dbReference type="Proteomes" id="UP000238730"/>
    </source>
</evidence>
<organism evidence="6 7">
    <name type="scientific">Photobacterium angustum</name>
    <dbReference type="NCBI Taxonomy" id="661"/>
    <lineage>
        <taxon>Bacteria</taxon>
        <taxon>Pseudomonadati</taxon>
        <taxon>Pseudomonadota</taxon>
        <taxon>Gammaproteobacteria</taxon>
        <taxon>Vibrionales</taxon>
        <taxon>Vibrionaceae</taxon>
        <taxon>Photobacterium</taxon>
    </lineage>
</organism>
<dbReference type="SUPFAM" id="SSF56349">
    <property type="entry name" value="DNA breaking-rejoining enzymes"/>
    <property type="match status" value="1"/>
</dbReference>
<feature type="domain" description="Tyr recombinase" evidence="5">
    <location>
        <begin position="288"/>
        <end position="478"/>
    </location>
</feature>
<keyword evidence="4" id="KW-0233">DNA recombination</keyword>
<dbReference type="InterPro" id="IPR002104">
    <property type="entry name" value="Integrase_catalytic"/>
</dbReference>
<name>A0A2S7VJY9_PHOAN</name>
<dbReference type="EMBL" id="MSCJ01000003">
    <property type="protein sequence ID" value="PQJ62419.1"/>
    <property type="molecule type" value="Genomic_DNA"/>
</dbReference>
<sequence length="480" mass="55376">MQNKFPIDPRAASLRTTSLRQQTQLAERINHINYASTNPALSYVYSLSATDTTGGQANARYTLERLARYVLGNSFQLIDWIELFNNQEKLIDAVKSFLIARAKQKAKMKNHYFSENEPIKNLQVKPLLNALLNVAEFLRDNQSLPVSRVIEFKDRVAVFDLSSFNKTMIESGWFQPSSPQNYSFELSKQSEVMLEAFSCFCIRSCVERFDWSRILYAPILQSTMQSFLSDRIDNQISDRKKAYAPATADNLLRMLRGVAQHAWLAELISVETLERIKAIKLPRGSRQSSGRYLSYIELDHISAITLNQKNETKALRDNAIFWLMYEAGLRRAEVVNINTFDIDMNRCQVRVVGKGNKERYVPFSRNSDLYNAMEKWLAIRLQDFNPNLPALFCTINRYQTLTYMRLTTQTLNDLCKKLNMLGFSRIVSPHDFRHSVATNLLRSGYDLLLVSKFMGHSSITTTQRYDRRTDDDLKGVIPSR</sequence>
<gene>
    <name evidence="6" type="ORF">BTO08_19495</name>
</gene>
<dbReference type="OrthoDB" id="9801717at2"/>
<comment type="caution">
    <text evidence="6">The sequence shown here is derived from an EMBL/GenBank/DDBJ whole genome shotgun (WGS) entry which is preliminary data.</text>
</comment>
<dbReference type="AlphaFoldDB" id="A0A2S7VJY9"/>
<dbReference type="PANTHER" id="PTHR30349:SF41">
    <property type="entry name" value="INTEGRASE_RECOMBINASE PROTEIN MJ0367-RELATED"/>
    <property type="match status" value="1"/>
</dbReference>
<dbReference type="Proteomes" id="UP000238730">
    <property type="component" value="Unassembled WGS sequence"/>
</dbReference>
<dbReference type="GO" id="GO:0003677">
    <property type="term" value="F:DNA binding"/>
    <property type="evidence" value="ECO:0007669"/>
    <property type="project" value="UniProtKB-KW"/>
</dbReference>
<dbReference type="InterPro" id="IPR013762">
    <property type="entry name" value="Integrase-like_cat_sf"/>
</dbReference>
<dbReference type="Gene3D" id="1.10.443.10">
    <property type="entry name" value="Intergrase catalytic core"/>
    <property type="match status" value="1"/>
</dbReference>